<reference evidence="2 3" key="1">
    <citation type="submission" date="2017-07" db="EMBL/GenBank/DDBJ databases">
        <title>Isolation and whole genome analysis of endospore-forming bacteria from heroin.</title>
        <authorList>
            <person name="Kalinowski J."/>
            <person name="Ahrens B."/>
            <person name="Al-Dilaimi A."/>
            <person name="Winkler A."/>
            <person name="Wibberg D."/>
            <person name="Schleenbecker U."/>
            <person name="Ruckert C."/>
            <person name="Wolfel R."/>
            <person name="Grass G."/>
        </authorList>
    </citation>
    <scope>NUCLEOTIDE SEQUENCE [LARGE SCALE GENOMIC DNA]</scope>
    <source>
        <strain evidence="2 3">7539</strain>
    </source>
</reference>
<dbReference type="AlphaFoldDB" id="A0A268NX55"/>
<dbReference type="EMBL" id="NPCC01000023">
    <property type="protein sequence ID" value="PAE88103.1"/>
    <property type="molecule type" value="Genomic_DNA"/>
</dbReference>
<protein>
    <recommendedName>
        <fullName evidence="1">DUF8052 domain-containing protein</fullName>
    </recommendedName>
</protein>
<evidence type="ECO:0000259" key="1">
    <source>
        <dbReference type="Pfam" id="PF26226"/>
    </source>
</evidence>
<dbReference type="Proteomes" id="UP000216207">
    <property type="component" value="Unassembled WGS sequence"/>
</dbReference>
<comment type="caution">
    <text evidence="2">The sequence shown here is derived from an EMBL/GenBank/DDBJ whole genome shotgun (WGS) entry which is preliminary data.</text>
</comment>
<organism evidence="2 3">
    <name type="scientific">Shouchella clausii</name>
    <name type="common">Alkalihalobacillus clausii</name>
    <dbReference type="NCBI Taxonomy" id="79880"/>
    <lineage>
        <taxon>Bacteria</taxon>
        <taxon>Bacillati</taxon>
        <taxon>Bacillota</taxon>
        <taxon>Bacilli</taxon>
        <taxon>Bacillales</taxon>
        <taxon>Bacillaceae</taxon>
        <taxon>Shouchella</taxon>
    </lineage>
</organism>
<dbReference type="RefSeq" id="WP_011246295.1">
    <property type="nucleotide sequence ID" value="NZ_BOQQ01000011.1"/>
</dbReference>
<proteinExistence type="predicted"/>
<evidence type="ECO:0000313" key="2">
    <source>
        <dbReference type="EMBL" id="PAE88103.1"/>
    </source>
</evidence>
<dbReference type="OMA" id="ETHEYRF"/>
<dbReference type="InterPro" id="IPR058365">
    <property type="entry name" value="DUF8052"/>
</dbReference>
<name>A0A268NX55_SHOCL</name>
<evidence type="ECO:0000313" key="3">
    <source>
        <dbReference type="Proteomes" id="UP000216207"/>
    </source>
</evidence>
<gene>
    <name evidence="2" type="ORF">CHH72_14740</name>
</gene>
<dbReference type="Pfam" id="PF26226">
    <property type="entry name" value="DUF8052"/>
    <property type="match status" value="1"/>
</dbReference>
<accession>A0A268NX55</accession>
<feature type="domain" description="DUF8052" evidence="1">
    <location>
        <begin position="7"/>
        <end position="162"/>
    </location>
</feature>
<sequence>MPTELPLRQLQNALKHQFDVYEDDHLGHLPLRFSAHYQRRDERYVLSKKATVWSVENNQHFFFYEPKTATMDTFSEFVRQLDAHIHTNANHSSQHMSSIYIGLLLTATVPSPELCQAARRCRSLSFVKWGLHGWAERYAGILLQDGSELYAHKKGKPFIEPFLQIYKT</sequence>